<evidence type="ECO:0000313" key="11">
    <source>
        <dbReference type="Proteomes" id="UP001595793"/>
    </source>
</evidence>
<dbReference type="InterPro" id="IPR036909">
    <property type="entry name" value="Cyt_c-like_dom_sf"/>
</dbReference>
<dbReference type="PANTHER" id="PTHR30600:SF10">
    <property type="entry name" value="BLL6722 PROTEIN"/>
    <property type="match status" value="1"/>
</dbReference>
<evidence type="ECO:0000256" key="3">
    <source>
        <dbReference type="ARBA" id="ARBA00022723"/>
    </source>
</evidence>
<organism evidence="10 11">
    <name type="scientific">Zunongwangia endophytica</name>
    <dbReference type="NCBI Taxonomy" id="1808945"/>
    <lineage>
        <taxon>Bacteria</taxon>
        <taxon>Pseudomonadati</taxon>
        <taxon>Bacteroidota</taxon>
        <taxon>Flavobacteriia</taxon>
        <taxon>Flavobacteriales</taxon>
        <taxon>Flavobacteriaceae</taxon>
        <taxon>Zunongwangia</taxon>
    </lineage>
</organism>
<dbReference type="RefSeq" id="WP_290236798.1">
    <property type="nucleotide sequence ID" value="NZ_JAUFPZ010000002.1"/>
</dbReference>
<dbReference type="InterPro" id="IPR051395">
    <property type="entry name" value="Cytochrome_c_Peroxidase/MauG"/>
</dbReference>
<dbReference type="PROSITE" id="PS51257">
    <property type="entry name" value="PROKAR_LIPOPROTEIN"/>
    <property type="match status" value="1"/>
</dbReference>
<dbReference type="SUPFAM" id="SSF46626">
    <property type="entry name" value="Cytochrome c"/>
    <property type="match status" value="2"/>
</dbReference>
<dbReference type="EMBL" id="JBHSAS010000012">
    <property type="protein sequence ID" value="MFC4029085.1"/>
    <property type="molecule type" value="Genomic_DNA"/>
</dbReference>
<evidence type="ECO:0000256" key="4">
    <source>
        <dbReference type="ARBA" id="ARBA00022729"/>
    </source>
</evidence>
<dbReference type="InterPro" id="IPR009056">
    <property type="entry name" value="Cyt_c-like_dom"/>
</dbReference>
<keyword evidence="10" id="KW-0575">Peroxidase</keyword>
<name>A0ABV8HAV4_9FLAO</name>
<dbReference type="Pfam" id="PF00034">
    <property type="entry name" value="Cytochrom_C"/>
    <property type="match status" value="1"/>
</dbReference>
<dbReference type="PROSITE" id="PS51007">
    <property type="entry name" value="CYTC"/>
    <property type="match status" value="1"/>
</dbReference>
<protein>
    <submittedName>
        <fullName evidence="10">Cytochrome-c peroxidase</fullName>
    </submittedName>
</protein>
<evidence type="ECO:0000256" key="8">
    <source>
        <dbReference type="PROSITE-ProRule" id="PRU00433"/>
    </source>
</evidence>
<dbReference type="Gene3D" id="1.10.760.10">
    <property type="entry name" value="Cytochrome c-like domain"/>
    <property type="match status" value="2"/>
</dbReference>
<evidence type="ECO:0000256" key="6">
    <source>
        <dbReference type="ARBA" id="ARBA00023002"/>
    </source>
</evidence>
<evidence type="ECO:0000256" key="7">
    <source>
        <dbReference type="ARBA" id="ARBA00023004"/>
    </source>
</evidence>
<keyword evidence="5" id="KW-0574">Periplasm</keyword>
<dbReference type="InterPro" id="IPR026259">
    <property type="entry name" value="MauG/Cytc_peroxidase"/>
</dbReference>
<dbReference type="PANTHER" id="PTHR30600">
    <property type="entry name" value="CYTOCHROME C PEROXIDASE-RELATED"/>
    <property type="match status" value="1"/>
</dbReference>
<keyword evidence="11" id="KW-1185">Reference proteome</keyword>
<comment type="subcellular location">
    <subcellularLocation>
        <location evidence="1">Periplasm</location>
    </subcellularLocation>
</comment>
<keyword evidence="6" id="KW-0560">Oxidoreductase</keyword>
<dbReference type="InterPro" id="IPR004852">
    <property type="entry name" value="Di-haem_cyt_c_peroxidsae"/>
</dbReference>
<comment type="caution">
    <text evidence="10">The sequence shown here is derived from an EMBL/GenBank/DDBJ whole genome shotgun (WGS) entry which is preliminary data.</text>
</comment>
<evidence type="ECO:0000313" key="10">
    <source>
        <dbReference type="EMBL" id="MFC4029085.1"/>
    </source>
</evidence>
<keyword evidence="2 8" id="KW-0349">Heme</keyword>
<dbReference type="Pfam" id="PF03150">
    <property type="entry name" value="CCP_MauG"/>
    <property type="match status" value="1"/>
</dbReference>
<dbReference type="PIRSF" id="PIRSF000294">
    <property type="entry name" value="Cytochrome-c_peroxidase"/>
    <property type="match status" value="1"/>
</dbReference>
<evidence type="ECO:0000256" key="5">
    <source>
        <dbReference type="ARBA" id="ARBA00022764"/>
    </source>
</evidence>
<sequence>MSRKSLFIIVLSGCILFSCNKDEIYIPQEPDDVLQVPANFPPLPQQPDYPITEAGVALGRKLFFDTRLSGNNQVSCASCHVPSLAFTEGSTLSTKGISGNPLLRHVPALINLAWADNGLFWDGGSANLESQAFAPLGHKDEMFQNLDELEKDLKNDQYYPLFFQDAFDSQIRINLVMKALAQYQRTLVSANSKYDYVVRGEKDAVFNEVEERGFQLFNQKCAACHKPELFTDNDYHNNGLDEDFTDVGEDEIYLGRFRVTRNPDDIGKYKTPTLRNIAVTGPYMHDGRLDNLKAVLDFYATEIKDSKTLDPILKENGRLGVDLNEEDKKALIAFLNTLTDETFLNNEEFTEY</sequence>
<evidence type="ECO:0000259" key="9">
    <source>
        <dbReference type="PROSITE" id="PS51007"/>
    </source>
</evidence>
<feature type="domain" description="Cytochrome c" evidence="9">
    <location>
        <begin position="208"/>
        <end position="339"/>
    </location>
</feature>
<keyword evidence="4" id="KW-0732">Signal</keyword>
<evidence type="ECO:0000256" key="2">
    <source>
        <dbReference type="ARBA" id="ARBA00022617"/>
    </source>
</evidence>
<gene>
    <name evidence="10" type="ORF">ACFOS1_16805</name>
</gene>
<reference evidence="11" key="1">
    <citation type="journal article" date="2019" name="Int. J. Syst. Evol. Microbiol.">
        <title>The Global Catalogue of Microorganisms (GCM) 10K type strain sequencing project: providing services to taxonomists for standard genome sequencing and annotation.</title>
        <authorList>
            <consortium name="The Broad Institute Genomics Platform"/>
            <consortium name="The Broad Institute Genome Sequencing Center for Infectious Disease"/>
            <person name="Wu L."/>
            <person name="Ma J."/>
        </authorList>
    </citation>
    <scope>NUCLEOTIDE SEQUENCE [LARGE SCALE GENOMIC DNA]</scope>
    <source>
        <strain evidence="11">CECT 9128</strain>
    </source>
</reference>
<accession>A0ABV8HAV4</accession>
<dbReference type="GO" id="GO:0004601">
    <property type="term" value="F:peroxidase activity"/>
    <property type="evidence" value="ECO:0007669"/>
    <property type="project" value="UniProtKB-KW"/>
</dbReference>
<proteinExistence type="predicted"/>
<evidence type="ECO:0000256" key="1">
    <source>
        <dbReference type="ARBA" id="ARBA00004418"/>
    </source>
</evidence>
<keyword evidence="7 8" id="KW-0408">Iron</keyword>
<keyword evidence="3 8" id="KW-0479">Metal-binding</keyword>
<dbReference type="Proteomes" id="UP001595793">
    <property type="component" value="Unassembled WGS sequence"/>
</dbReference>